<name>A0A9W4MC79_9ACTN</name>
<feature type="compositionally biased region" description="Low complexity" evidence="1">
    <location>
        <begin position="817"/>
        <end position="828"/>
    </location>
</feature>
<gene>
    <name evidence="2" type="ORF">SBRY_30948</name>
</gene>
<dbReference type="EMBL" id="CAJVAX010000017">
    <property type="protein sequence ID" value="CAG7643993.1"/>
    <property type="molecule type" value="Genomic_DNA"/>
</dbReference>
<proteinExistence type="predicted"/>
<comment type="caution">
    <text evidence="2">The sequence shown here is derived from an EMBL/GenBank/DDBJ whole genome shotgun (WGS) entry which is preliminary data.</text>
</comment>
<protein>
    <recommendedName>
        <fullName evidence="4">HEAT repeat domain-containing protein</fullName>
    </recommendedName>
</protein>
<feature type="region of interest" description="Disordered" evidence="1">
    <location>
        <begin position="791"/>
        <end position="833"/>
    </location>
</feature>
<dbReference type="Proteomes" id="UP001153328">
    <property type="component" value="Unassembled WGS sequence"/>
</dbReference>
<sequence>MAGVSIEPHGPRVPVDRLLATLDPLPFPARMRTLAAWARAPRAEGELRSLLHRLETTGTYGRRLAAFAASAGGDTAHLEARLADPDAVVRRHALKAALRLPIADSALERAMDDAPAVVRAQIAGVVVAGGRTALAERLLPRVRELWGDEEAARLLPACGPGTVGELLPQLYRSTTRWRPLVRRHPDAVADDIARQLAESPAQTRAAWWQANADVFHHLADVRPLRVLDLLEAHCPTTLPHFFHAVAGRLLRAAPGRLIALLTAPGRTTGTSHTLVSRTALSRLARHGTPQFTDLGRAWGHQAGPLARLLRALPPSRREAFYDTVTAGRDLSHSVVDVAVLEALPRERAHTEARRMAEQAADKGAPWITVLAAVSHLPPDEARERLLAATRRPAAEDRAMAYPLLVRNAARSGQAAALSRLLGDLLRLRNEQDPVRAPALTALSLTPVRLLHEADAEALERLVTDAVEARDSSSATRQALSALAVAVLREHAAGGERALLGWALGTLTRLYGNTAGARLGPLDTALRKGQEFAVFEALRPWLEAGAAKADHTLTFALARSLGRRARHMPELQELLWQAVQSGNNATFSTAVGLWLDDPATRDHRVALVLDAEPSALVLAPVLDVVTRRRTDLLDPALADTPPYGRFLVQGASWLPPVEHADRWVPRQQAAAARLLARAAADASLGKHVRAAHIRAAAGIPEGGVAVVHAYAGSPDTVLAEAALGALVHTDRPADALPLLLPHMATDRARVALYAATRAAARTRPSHLAVTLRDALLGAASPAAAGTATAANAGAAADSGTGTAAGRAADPGTADRTHTGASTGAGAGSAKVPGGKVTSRKELVRLAGALLPVREAAAVVAAAYDLPGQHPDVQAVCVAVAAGARRSPELWDLLERAAGGPAVGRTAVLRTPPLTLPVQDRSRYAELVLRVAAGDDPETAVAALGALAPWAPWHPGVAGMLHAKTVDLGNRSSWRSAADGLVALTRSADGADILLDALRLLGAADTRAAAQGLDAAAGRDRPARQRIAAIAGRLTTTVVRPGPTPVRAAALRAAELLCAADDFVPQGVHLAVYALDFDAQPAVVLAALDRLAALHDGRPVLAARTATALGQRLGTARRPGDPLALAAAADRLAADGTLAGGLFAVALTAALATRDGWSPPTRTTLRALRAHPLPDVRDAALAVPTHAE</sequence>
<organism evidence="2 3">
    <name type="scientific">Actinacidiphila bryophytorum</name>
    <dbReference type="NCBI Taxonomy" id="1436133"/>
    <lineage>
        <taxon>Bacteria</taxon>
        <taxon>Bacillati</taxon>
        <taxon>Actinomycetota</taxon>
        <taxon>Actinomycetes</taxon>
        <taxon>Kitasatosporales</taxon>
        <taxon>Streptomycetaceae</taxon>
        <taxon>Actinacidiphila</taxon>
    </lineage>
</organism>
<feature type="compositionally biased region" description="Low complexity" evidence="1">
    <location>
        <begin position="791"/>
        <end position="810"/>
    </location>
</feature>
<evidence type="ECO:0008006" key="4">
    <source>
        <dbReference type="Google" id="ProtNLM"/>
    </source>
</evidence>
<dbReference type="AlphaFoldDB" id="A0A9W4MC79"/>
<keyword evidence="3" id="KW-1185">Reference proteome</keyword>
<accession>A0A9W4MC79</accession>
<evidence type="ECO:0000313" key="2">
    <source>
        <dbReference type="EMBL" id="CAG7643993.1"/>
    </source>
</evidence>
<evidence type="ECO:0000313" key="3">
    <source>
        <dbReference type="Proteomes" id="UP001153328"/>
    </source>
</evidence>
<reference evidence="2" key="1">
    <citation type="submission" date="2021-06" db="EMBL/GenBank/DDBJ databases">
        <authorList>
            <person name="Arsene-Ploetze F."/>
        </authorList>
    </citation>
    <scope>NUCLEOTIDE SEQUENCE</scope>
    <source>
        <strain evidence="2">SBRY1</strain>
    </source>
</reference>
<evidence type="ECO:0000256" key="1">
    <source>
        <dbReference type="SAM" id="MobiDB-lite"/>
    </source>
</evidence>